<feature type="active site" description="Proton donor" evidence="9 10">
    <location>
        <position position="199"/>
    </location>
</feature>
<proteinExistence type="inferred from homology"/>
<feature type="active site" description="Proton acceptor" evidence="9 10">
    <location>
        <position position="326"/>
    </location>
</feature>
<feature type="binding site" evidence="11">
    <location>
        <begin position="353"/>
        <end position="356"/>
    </location>
    <ligand>
        <name>substrate</name>
    </ligand>
</feature>
<comment type="similarity">
    <text evidence="2 9">Belongs to the enolase family.</text>
</comment>
<feature type="binding site" evidence="9">
    <location>
        <position position="355"/>
    </location>
    <ligand>
        <name>(2R)-2-phosphoglycerate</name>
        <dbReference type="ChEBI" id="CHEBI:58289"/>
    </ligand>
</feature>
<evidence type="ECO:0000256" key="8">
    <source>
        <dbReference type="ARBA" id="ARBA00023239"/>
    </source>
</evidence>
<dbReference type="SFLD" id="SFLDS00001">
    <property type="entry name" value="Enolase"/>
    <property type="match status" value="1"/>
</dbReference>
<gene>
    <name evidence="9" type="primary">eno</name>
    <name evidence="15" type="ORF">US36_C0012G0008</name>
</gene>
<feature type="binding site" evidence="9">
    <location>
        <position position="156"/>
    </location>
    <ligand>
        <name>(2R)-2-phosphoglycerate</name>
        <dbReference type="ChEBI" id="CHEBI:58289"/>
    </ligand>
</feature>
<dbReference type="GO" id="GO:0005576">
    <property type="term" value="C:extracellular region"/>
    <property type="evidence" value="ECO:0007669"/>
    <property type="project" value="UniProtKB-SubCell"/>
</dbReference>
<dbReference type="Pfam" id="PF00113">
    <property type="entry name" value="Enolase_C"/>
    <property type="match status" value="1"/>
</dbReference>
<reference evidence="15 16" key="1">
    <citation type="journal article" date="2015" name="Nature">
        <title>rRNA introns, odd ribosomes, and small enigmatic genomes across a large radiation of phyla.</title>
        <authorList>
            <person name="Brown C.T."/>
            <person name="Hug L.A."/>
            <person name="Thomas B.C."/>
            <person name="Sharon I."/>
            <person name="Castelle C.J."/>
            <person name="Singh A."/>
            <person name="Wilkins M.J."/>
            <person name="Williams K.H."/>
            <person name="Banfield J.F."/>
        </authorList>
    </citation>
    <scope>NUCLEOTIDE SEQUENCE [LARGE SCALE GENOMIC DNA]</scope>
</reference>
<comment type="function">
    <text evidence="9">Catalyzes the reversible conversion of 2-phosphoglycerate (2-PG) into phosphoenolpyruvate (PEP). It is essential for the degradation of carbohydrates via glycolysis.</text>
</comment>
<keyword evidence="9 12" id="KW-0479">Metal-binding</keyword>
<name>A0A0G0IC81_9BACT</name>
<dbReference type="SUPFAM" id="SSF51604">
    <property type="entry name" value="Enolase C-terminal domain-like"/>
    <property type="match status" value="1"/>
</dbReference>
<dbReference type="InterPro" id="IPR020809">
    <property type="entry name" value="Enolase_CS"/>
</dbReference>
<feature type="binding site" evidence="11">
    <location>
        <position position="301"/>
    </location>
    <ligand>
        <name>substrate</name>
    </ligand>
</feature>
<evidence type="ECO:0000313" key="15">
    <source>
        <dbReference type="EMBL" id="KKQ21849.1"/>
    </source>
</evidence>
<dbReference type="Gene3D" id="3.30.390.10">
    <property type="entry name" value="Enolase-like, N-terminal domain"/>
    <property type="match status" value="1"/>
</dbReference>
<dbReference type="PANTHER" id="PTHR11902:SF1">
    <property type="entry name" value="ENOLASE"/>
    <property type="match status" value="1"/>
</dbReference>
<evidence type="ECO:0000259" key="13">
    <source>
        <dbReference type="SMART" id="SM01192"/>
    </source>
</evidence>
<dbReference type="AlphaFoldDB" id="A0A0G0IC81"/>
<dbReference type="GO" id="GO:0004634">
    <property type="term" value="F:phosphopyruvate hydratase activity"/>
    <property type="evidence" value="ECO:0007669"/>
    <property type="project" value="UniProtKB-UniRule"/>
</dbReference>
<dbReference type="Pfam" id="PF03952">
    <property type="entry name" value="Enolase_N"/>
    <property type="match status" value="1"/>
</dbReference>
<sequence length="403" mass="45343">MKILNVNLRIILDSRGKDTLEAELKNGNFSAKASVPAGKSTGKHEAFVLEPKKALEKFEEIKNLILEKDFENQEAFDNFLIQLDGTENKSNLGGNLILSLSLAFARLKAKSDNLELFEYISKLQNLKPKIKNLKPIFNVINGGAHATNKQSQLDFQEFQIIPEVEDFNLAFSIGKIFYRKLGDYLIEKFGKENVFLGDEAGYSAPFQSNEEALEILAEVIEKYKHPLRIGLDVAASQFFKGDYYLIGGKKYSAEELKEYYLKLIETYNILSIEDPFSEESFDNFAKLTSGLNRNNILVITDDLTTTNSKRLKTAISQKSGNTILIKLNQIGTLTETLKTIRLAYENNWQTIVSHRSGETVDDFIVDLAVGVNAWGLKSGAPAKPERLAKYERLLAIANKTSFQ</sequence>
<evidence type="ECO:0000256" key="4">
    <source>
        <dbReference type="ARBA" id="ARBA00017068"/>
    </source>
</evidence>
<feature type="binding site" evidence="9">
    <location>
        <position position="377"/>
    </location>
    <ligand>
        <name>(2R)-2-phosphoglycerate</name>
        <dbReference type="ChEBI" id="CHEBI:58289"/>
    </ligand>
</feature>
<dbReference type="EMBL" id="LBSR01000012">
    <property type="protein sequence ID" value="KKQ21849.1"/>
    <property type="molecule type" value="Genomic_DNA"/>
</dbReference>
<evidence type="ECO:0000256" key="3">
    <source>
        <dbReference type="ARBA" id="ARBA00012058"/>
    </source>
</evidence>
<feature type="binding site" evidence="11">
    <location>
        <position position="157"/>
    </location>
    <ligand>
        <name>substrate</name>
    </ligand>
</feature>
<evidence type="ECO:0000256" key="12">
    <source>
        <dbReference type="PIRSR" id="PIRSR001400-3"/>
    </source>
</evidence>
<keyword evidence="9" id="KW-0963">Cytoplasm</keyword>
<dbReference type="EC" id="4.2.1.11" evidence="3 9"/>
<dbReference type="GO" id="GO:0000015">
    <property type="term" value="C:phosphopyruvate hydratase complex"/>
    <property type="evidence" value="ECO:0007669"/>
    <property type="project" value="InterPro"/>
</dbReference>
<dbReference type="PRINTS" id="PR00148">
    <property type="entry name" value="ENOLASE"/>
</dbReference>
<dbReference type="GO" id="GO:0006096">
    <property type="term" value="P:glycolytic process"/>
    <property type="evidence" value="ECO:0007669"/>
    <property type="project" value="UniProtKB-UniRule"/>
</dbReference>
<dbReference type="SUPFAM" id="SSF54826">
    <property type="entry name" value="Enolase N-terminal domain-like"/>
    <property type="match status" value="1"/>
</dbReference>
<evidence type="ECO:0000256" key="7">
    <source>
        <dbReference type="ARBA" id="ARBA00023152"/>
    </source>
</evidence>
<comment type="caution">
    <text evidence="15">The sequence shown here is derived from an EMBL/GenBank/DDBJ whole genome shotgun (WGS) entry which is preliminary data.</text>
</comment>
<evidence type="ECO:0000256" key="11">
    <source>
        <dbReference type="PIRSR" id="PIRSR001400-2"/>
    </source>
</evidence>
<evidence type="ECO:0000313" key="16">
    <source>
        <dbReference type="Proteomes" id="UP000034044"/>
    </source>
</evidence>
<keyword evidence="8 9" id="KW-0456">Lyase</keyword>
<keyword evidence="7 9" id="KW-0324">Glycolysis</keyword>
<accession>A0A0G0IC81</accession>
<feature type="binding site" evidence="11">
    <location>
        <position position="273"/>
    </location>
    <ligand>
        <name>substrate</name>
    </ligand>
</feature>
<feature type="binding site" evidence="9 12">
    <location>
        <position position="301"/>
    </location>
    <ligand>
        <name>Mg(2+)</name>
        <dbReference type="ChEBI" id="CHEBI:18420"/>
    </ligand>
</feature>
<feature type="binding site" evidence="11">
    <location>
        <position position="145"/>
    </location>
    <ligand>
        <name>substrate</name>
    </ligand>
</feature>
<comment type="cofactor">
    <cofactor evidence="12">
        <name>Mg(2+)</name>
        <dbReference type="ChEBI" id="CHEBI:18420"/>
    </cofactor>
    <text evidence="12">Mg(2+) is required for catalysis and for stabilizing the dimer.</text>
</comment>
<dbReference type="GO" id="GO:0009986">
    <property type="term" value="C:cell surface"/>
    <property type="evidence" value="ECO:0007669"/>
    <property type="project" value="UniProtKB-SubCell"/>
</dbReference>
<dbReference type="GO" id="GO:0000287">
    <property type="term" value="F:magnesium ion binding"/>
    <property type="evidence" value="ECO:0007669"/>
    <property type="project" value="UniProtKB-UniRule"/>
</dbReference>
<comment type="subcellular location">
    <subcellularLocation>
        <location evidence="9">Cytoplasm</location>
    </subcellularLocation>
    <subcellularLocation>
        <location evidence="9">Secreted</location>
    </subcellularLocation>
    <subcellularLocation>
        <location evidence="9">Cell surface</location>
    </subcellularLocation>
    <text evidence="9">Fractions of enolase are present in both the cytoplasm and on the cell surface.</text>
</comment>
<evidence type="ECO:0000256" key="10">
    <source>
        <dbReference type="PIRSR" id="PIRSR001400-1"/>
    </source>
</evidence>
<dbReference type="InterPro" id="IPR020811">
    <property type="entry name" value="Enolase_N"/>
</dbReference>
<dbReference type="SFLD" id="SFLDG00178">
    <property type="entry name" value="enolase"/>
    <property type="match status" value="1"/>
</dbReference>
<protein>
    <recommendedName>
        <fullName evidence="4 9">Enolase</fullName>
        <ecNumber evidence="3 9">4.2.1.11</ecNumber>
    </recommendedName>
    <alternativeName>
        <fullName evidence="9">2-phospho-D-glycerate hydro-lyase</fullName>
    </alternativeName>
    <alternativeName>
        <fullName evidence="9">2-phosphoglycerate dehydratase</fullName>
    </alternativeName>
</protein>
<feature type="binding site" evidence="9 12">
    <location>
        <position position="273"/>
    </location>
    <ligand>
        <name>Mg(2+)</name>
        <dbReference type="ChEBI" id="CHEBI:18420"/>
    </ligand>
</feature>
<feature type="domain" description="Enolase N-terminal" evidence="14">
    <location>
        <begin position="3"/>
        <end position="120"/>
    </location>
</feature>
<dbReference type="InterPro" id="IPR000941">
    <property type="entry name" value="Enolase"/>
</dbReference>
<comment type="cofactor">
    <cofactor evidence="9">
        <name>Mg(2+)</name>
        <dbReference type="ChEBI" id="CHEBI:18420"/>
    </cofactor>
    <text evidence="9">Binds a second Mg(2+) ion via substrate during catalysis.</text>
</comment>
<evidence type="ECO:0000256" key="5">
    <source>
        <dbReference type="ARBA" id="ARBA00022525"/>
    </source>
</evidence>
<evidence type="ECO:0000256" key="6">
    <source>
        <dbReference type="ARBA" id="ARBA00022842"/>
    </source>
</evidence>
<evidence type="ECO:0000256" key="9">
    <source>
        <dbReference type="HAMAP-Rule" id="MF_00318"/>
    </source>
</evidence>
<dbReference type="Gene3D" id="3.20.20.120">
    <property type="entry name" value="Enolase-like C-terminal domain"/>
    <property type="match status" value="1"/>
</dbReference>
<dbReference type="UniPathway" id="UPA00109">
    <property type="reaction ID" value="UER00187"/>
</dbReference>
<evidence type="ECO:0000256" key="2">
    <source>
        <dbReference type="ARBA" id="ARBA00009604"/>
    </source>
</evidence>
<keyword evidence="6 9" id="KW-0460">Magnesium</keyword>
<dbReference type="SMART" id="SM01193">
    <property type="entry name" value="Enolase_N"/>
    <property type="match status" value="1"/>
</dbReference>
<dbReference type="PIRSF" id="PIRSF001400">
    <property type="entry name" value="Enolase"/>
    <property type="match status" value="1"/>
</dbReference>
<dbReference type="InterPro" id="IPR020810">
    <property type="entry name" value="Enolase_C"/>
</dbReference>
<dbReference type="SMART" id="SM01192">
    <property type="entry name" value="Enolase_C"/>
    <property type="match status" value="1"/>
</dbReference>
<evidence type="ECO:0000259" key="14">
    <source>
        <dbReference type="SMART" id="SM01193"/>
    </source>
</evidence>
<dbReference type="PATRIC" id="fig|1619010.3.peg.420"/>
<comment type="catalytic activity">
    <reaction evidence="9">
        <text>(2R)-2-phosphoglycerate = phosphoenolpyruvate + H2O</text>
        <dbReference type="Rhea" id="RHEA:10164"/>
        <dbReference type="ChEBI" id="CHEBI:15377"/>
        <dbReference type="ChEBI" id="CHEBI:58289"/>
        <dbReference type="ChEBI" id="CHEBI:58702"/>
        <dbReference type="EC" id="4.2.1.11"/>
    </reaction>
</comment>
<feature type="binding site" evidence="9">
    <location>
        <position position="326"/>
    </location>
    <ligand>
        <name>(2R)-2-phosphoglycerate</name>
        <dbReference type="ChEBI" id="CHEBI:58289"/>
    </ligand>
</feature>
<dbReference type="PANTHER" id="PTHR11902">
    <property type="entry name" value="ENOLASE"/>
    <property type="match status" value="1"/>
</dbReference>
<comment type="pathway">
    <text evidence="1 9">Carbohydrate degradation; glycolysis; pyruvate from D-glyceraldehyde 3-phosphate: step 4/5.</text>
</comment>
<evidence type="ECO:0000256" key="1">
    <source>
        <dbReference type="ARBA" id="ARBA00005031"/>
    </source>
</evidence>
<feature type="binding site" evidence="11">
    <location>
        <position position="377"/>
    </location>
    <ligand>
        <name>substrate</name>
    </ligand>
</feature>
<dbReference type="SFLD" id="SFLDF00002">
    <property type="entry name" value="enolase"/>
    <property type="match status" value="1"/>
</dbReference>
<organism evidence="15 16">
    <name type="scientific">Candidatus Wolfebacteria bacterium GW2011_GWC1_37_10</name>
    <dbReference type="NCBI Taxonomy" id="1619010"/>
    <lineage>
        <taxon>Bacteria</taxon>
        <taxon>Candidatus Wolfeibacteriota</taxon>
    </lineage>
</organism>
<dbReference type="InterPro" id="IPR029017">
    <property type="entry name" value="Enolase-like_N"/>
</dbReference>
<dbReference type="HAMAP" id="MF_00318">
    <property type="entry name" value="Enolase"/>
    <property type="match status" value="1"/>
</dbReference>
<feature type="domain" description="Enolase C-terminal TIM barrel" evidence="13">
    <location>
        <begin position="135"/>
        <end position="403"/>
    </location>
</feature>
<feature type="binding site" evidence="9">
    <location>
        <position position="232"/>
    </location>
    <ligand>
        <name>Mg(2+)</name>
        <dbReference type="ChEBI" id="CHEBI:18420"/>
    </ligand>
</feature>
<keyword evidence="5 9" id="KW-0964">Secreted</keyword>
<dbReference type="Proteomes" id="UP000034044">
    <property type="component" value="Unassembled WGS sequence"/>
</dbReference>
<dbReference type="InterPro" id="IPR036849">
    <property type="entry name" value="Enolase-like_C_sf"/>
</dbReference>
<feature type="binding site" evidence="9">
    <location>
        <position position="356"/>
    </location>
    <ligand>
        <name>(2R)-2-phosphoglycerate</name>
        <dbReference type="ChEBI" id="CHEBI:58289"/>
    </ligand>
</feature>
<dbReference type="PROSITE" id="PS00164">
    <property type="entry name" value="ENOLASE"/>
    <property type="match status" value="1"/>
</dbReference>